<dbReference type="SUPFAM" id="SSF54593">
    <property type="entry name" value="Glyoxalase/Bleomycin resistance protein/Dihydroxybiphenyl dioxygenase"/>
    <property type="match status" value="1"/>
</dbReference>
<evidence type="ECO:0000313" key="3">
    <source>
        <dbReference type="Proteomes" id="UP000034201"/>
    </source>
</evidence>
<dbReference type="InterPro" id="IPR037523">
    <property type="entry name" value="VOC_core"/>
</dbReference>
<reference evidence="2 3" key="1">
    <citation type="journal article" date="2015" name="Nature">
        <title>rRNA introns, odd ribosomes, and small enigmatic genomes across a large radiation of phyla.</title>
        <authorList>
            <person name="Brown C.T."/>
            <person name="Hug L.A."/>
            <person name="Thomas B.C."/>
            <person name="Sharon I."/>
            <person name="Castelle C.J."/>
            <person name="Singh A."/>
            <person name="Wilkins M.J."/>
            <person name="Williams K.H."/>
            <person name="Banfield J.F."/>
        </authorList>
    </citation>
    <scope>NUCLEOTIDE SEQUENCE [LARGE SCALE GENOMIC DNA]</scope>
</reference>
<dbReference type="Gene3D" id="3.10.180.10">
    <property type="entry name" value="2,3-Dihydroxybiphenyl 1,2-Dioxygenase, domain 1"/>
    <property type="match status" value="1"/>
</dbReference>
<name>A0A0G1WPG1_9BACT</name>
<dbReference type="InterPro" id="IPR029068">
    <property type="entry name" value="Glyas_Bleomycin-R_OHBP_Dase"/>
</dbReference>
<dbReference type="EMBL" id="LCQQ01000025">
    <property type="protein sequence ID" value="KKW20708.1"/>
    <property type="molecule type" value="Genomic_DNA"/>
</dbReference>
<feature type="domain" description="VOC" evidence="1">
    <location>
        <begin position="4"/>
        <end position="133"/>
    </location>
</feature>
<evidence type="ECO:0000313" key="2">
    <source>
        <dbReference type="EMBL" id="KKW20708.1"/>
    </source>
</evidence>
<dbReference type="PROSITE" id="PS51819">
    <property type="entry name" value="VOC"/>
    <property type="match status" value="1"/>
</dbReference>
<keyword evidence="2" id="KW-0560">Oxidoreductase</keyword>
<proteinExistence type="predicted"/>
<organism evidence="2 3">
    <name type="scientific">Candidatus Adlerbacteria bacterium GW2011_GWC1_50_9</name>
    <dbReference type="NCBI Taxonomy" id="1618608"/>
    <lineage>
        <taxon>Bacteria</taxon>
        <taxon>Candidatus Adleribacteriota</taxon>
    </lineage>
</organism>
<dbReference type="Proteomes" id="UP000034201">
    <property type="component" value="Unassembled WGS sequence"/>
</dbReference>
<sequence>MKPRINVITLGVDDLERSLHFYRDGLGFPAEGIVGEEFEFGAVVFIELQGGLKLALFPRKSLAHDATISLTPSSPTDLSIGYNVNSSQEVDVVMDIAKKAGANIVKTAQKTFWGGYTGYFQDPDGHLWEVVWNPAWKIED</sequence>
<dbReference type="AlphaFoldDB" id="A0A0G1WPG1"/>
<dbReference type="GO" id="GO:0051213">
    <property type="term" value="F:dioxygenase activity"/>
    <property type="evidence" value="ECO:0007669"/>
    <property type="project" value="UniProtKB-KW"/>
</dbReference>
<evidence type="ECO:0000259" key="1">
    <source>
        <dbReference type="PROSITE" id="PS51819"/>
    </source>
</evidence>
<protein>
    <submittedName>
        <fullName evidence="2">Glyoxalase/bleomycin resistance protein/dioxygenase</fullName>
    </submittedName>
</protein>
<gene>
    <name evidence="2" type="ORF">UY61_C0025G0011</name>
</gene>
<dbReference type="PANTHER" id="PTHR36503">
    <property type="entry name" value="BLR2520 PROTEIN"/>
    <property type="match status" value="1"/>
</dbReference>
<comment type="caution">
    <text evidence="2">The sequence shown here is derived from an EMBL/GenBank/DDBJ whole genome shotgun (WGS) entry which is preliminary data.</text>
</comment>
<keyword evidence="2" id="KW-0223">Dioxygenase</keyword>
<accession>A0A0G1WPG1</accession>
<dbReference type="Pfam" id="PF00903">
    <property type="entry name" value="Glyoxalase"/>
    <property type="match status" value="1"/>
</dbReference>
<dbReference type="CDD" id="cd07251">
    <property type="entry name" value="VOC_like"/>
    <property type="match status" value="1"/>
</dbReference>
<dbReference type="PANTHER" id="PTHR36503:SF1">
    <property type="entry name" value="BLR2520 PROTEIN"/>
    <property type="match status" value="1"/>
</dbReference>
<dbReference type="InterPro" id="IPR004360">
    <property type="entry name" value="Glyas_Fos-R_dOase_dom"/>
</dbReference>